<proteinExistence type="predicted"/>
<comment type="caution">
    <text evidence="3">The sequence shown here is derived from an EMBL/GenBank/DDBJ whole genome shotgun (WGS) entry which is preliminary data.</text>
</comment>
<reference evidence="3 4" key="1">
    <citation type="journal article" name="Sci. Rep.">
        <title>Genome-scale phylogenetic analyses confirm Olpidium as the closest living zoosporic fungus to the non-flagellated, terrestrial fungi.</title>
        <authorList>
            <person name="Chang Y."/>
            <person name="Rochon D."/>
            <person name="Sekimoto S."/>
            <person name="Wang Y."/>
            <person name="Chovatia M."/>
            <person name="Sandor L."/>
            <person name="Salamov A."/>
            <person name="Grigoriev I.V."/>
            <person name="Stajich J.E."/>
            <person name="Spatafora J.W."/>
        </authorList>
    </citation>
    <scope>NUCLEOTIDE SEQUENCE [LARGE SCALE GENOMIC DNA]</scope>
    <source>
        <strain evidence="3">S191</strain>
    </source>
</reference>
<name>A0A8H8DMN0_9FUNG</name>
<evidence type="ECO:0000259" key="2">
    <source>
        <dbReference type="Pfam" id="PF08241"/>
    </source>
</evidence>
<evidence type="ECO:0000256" key="1">
    <source>
        <dbReference type="SAM" id="MobiDB-lite"/>
    </source>
</evidence>
<dbReference type="InterPro" id="IPR013216">
    <property type="entry name" value="Methyltransf_11"/>
</dbReference>
<gene>
    <name evidence="3" type="ORF">BJ554DRAFT_7316</name>
</gene>
<feature type="domain" description="Methyltransferase type 11" evidence="2">
    <location>
        <begin position="12"/>
        <end position="61"/>
    </location>
</feature>
<accession>A0A8H8DMN0</accession>
<keyword evidence="4" id="KW-1185">Reference proteome</keyword>
<organism evidence="3 4">
    <name type="scientific">Olpidium bornovanus</name>
    <dbReference type="NCBI Taxonomy" id="278681"/>
    <lineage>
        <taxon>Eukaryota</taxon>
        <taxon>Fungi</taxon>
        <taxon>Fungi incertae sedis</taxon>
        <taxon>Olpidiomycota</taxon>
        <taxon>Olpidiomycotina</taxon>
        <taxon>Olpidiomycetes</taxon>
        <taxon>Olpidiales</taxon>
        <taxon>Olpidiaceae</taxon>
        <taxon>Olpidium</taxon>
    </lineage>
</organism>
<dbReference type="GO" id="GO:0008757">
    <property type="term" value="F:S-adenosylmethionine-dependent methyltransferase activity"/>
    <property type="evidence" value="ECO:0007669"/>
    <property type="project" value="InterPro"/>
</dbReference>
<dbReference type="Proteomes" id="UP000673691">
    <property type="component" value="Unassembled WGS sequence"/>
</dbReference>
<dbReference type="CDD" id="cd02440">
    <property type="entry name" value="AdoMet_MTases"/>
    <property type="match status" value="1"/>
</dbReference>
<dbReference type="Gene3D" id="3.40.50.150">
    <property type="entry name" value="Vaccinia Virus protein VP39"/>
    <property type="match status" value="1"/>
</dbReference>
<dbReference type="SUPFAM" id="SSF53335">
    <property type="entry name" value="S-adenosyl-L-methionine-dependent methyltransferases"/>
    <property type="match status" value="1"/>
</dbReference>
<evidence type="ECO:0000313" key="4">
    <source>
        <dbReference type="Proteomes" id="UP000673691"/>
    </source>
</evidence>
<dbReference type="EMBL" id="JAEFCI010000558">
    <property type="protein sequence ID" value="KAG5463462.1"/>
    <property type="molecule type" value="Genomic_DNA"/>
</dbReference>
<dbReference type="InterPro" id="IPR029063">
    <property type="entry name" value="SAM-dependent_MTases_sf"/>
</dbReference>
<dbReference type="AlphaFoldDB" id="A0A8H8DMN0"/>
<dbReference type="Pfam" id="PF08241">
    <property type="entry name" value="Methyltransf_11"/>
    <property type="match status" value="1"/>
</dbReference>
<dbReference type="OrthoDB" id="66144at2759"/>
<evidence type="ECO:0000313" key="3">
    <source>
        <dbReference type="EMBL" id="KAG5463462.1"/>
    </source>
</evidence>
<protein>
    <recommendedName>
        <fullName evidence="2">Methyltransferase type 11 domain-containing protein</fullName>
    </recommendedName>
</protein>
<sequence length="143" mass="15892">MLEKARLFPFHALHCLNIEQPLGIPPNSFDAVVCVGVMDFVALPKAFLEQVARILRPEGVFGVTLPERRRRAEAAGGSAQDRQENGATGLSENDELSSFDWTEADDLVASAGFHIHRRERFLGYVDSETGAETHYYGYLLRLG</sequence>
<feature type="region of interest" description="Disordered" evidence="1">
    <location>
        <begin position="72"/>
        <end position="94"/>
    </location>
</feature>